<sequence length="165" mass="19459">MKNRKTAIWVFVGVFLISIITLIIINMNSNPQVEGWNGFKKAAINNYTFIKDVNINSITPLDIRINYTLSKKIDLEEVNNVFLMTKNYILSEKVFEDLQKYHAKKYKYSFGRIKIIYTYGDNNDSFECKIFSSQDVDGEPNYNNFNTWYIEYNNEPAKMYNPILK</sequence>
<name>A0A369AIR8_9FIRM</name>
<evidence type="ECO:0000313" key="3">
    <source>
        <dbReference type="Proteomes" id="UP000253034"/>
    </source>
</evidence>
<feature type="transmembrane region" description="Helical" evidence="1">
    <location>
        <begin position="7"/>
        <end position="25"/>
    </location>
</feature>
<dbReference type="Proteomes" id="UP000253034">
    <property type="component" value="Unassembled WGS sequence"/>
</dbReference>
<dbReference type="RefSeq" id="WP_114300240.1">
    <property type="nucleotide sequence ID" value="NZ_QPJT01000044.1"/>
</dbReference>
<dbReference type="OrthoDB" id="2085843at2"/>
<protein>
    <submittedName>
        <fullName evidence="2">Uncharacterized protein</fullName>
    </submittedName>
</protein>
<dbReference type="AlphaFoldDB" id="A0A369AIR8"/>
<dbReference type="EMBL" id="QPJT01000044">
    <property type="protein sequence ID" value="RCX08176.1"/>
    <property type="molecule type" value="Genomic_DNA"/>
</dbReference>
<accession>A0A369AIR8</accession>
<reference evidence="2 3" key="1">
    <citation type="submission" date="2018-07" db="EMBL/GenBank/DDBJ databases">
        <title>Genomic Encyclopedia of Type Strains, Phase IV (KMG-IV): sequencing the most valuable type-strain genomes for metagenomic binning, comparative biology and taxonomic classification.</title>
        <authorList>
            <person name="Goeker M."/>
        </authorList>
    </citation>
    <scope>NUCLEOTIDE SEQUENCE [LARGE SCALE GENOMIC DNA]</scope>
    <source>
        <strain evidence="2 3">DSM 27016</strain>
    </source>
</reference>
<keyword evidence="1" id="KW-0812">Transmembrane</keyword>
<keyword evidence="1" id="KW-1133">Transmembrane helix</keyword>
<keyword evidence="3" id="KW-1185">Reference proteome</keyword>
<proteinExistence type="predicted"/>
<organism evidence="2 3">
    <name type="scientific">Anaerobacterium chartisolvens</name>
    <dbReference type="NCBI Taxonomy" id="1297424"/>
    <lineage>
        <taxon>Bacteria</taxon>
        <taxon>Bacillati</taxon>
        <taxon>Bacillota</taxon>
        <taxon>Clostridia</taxon>
        <taxon>Eubacteriales</taxon>
        <taxon>Oscillospiraceae</taxon>
        <taxon>Anaerobacterium</taxon>
    </lineage>
</organism>
<comment type="caution">
    <text evidence="2">The sequence shown here is derived from an EMBL/GenBank/DDBJ whole genome shotgun (WGS) entry which is preliminary data.</text>
</comment>
<gene>
    <name evidence="2" type="ORF">DFR58_1444</name>
</gene>
<evidence type="ECO:0000256" key="1">
    <source>
        <dbReference type="SAM" id="Phobius"/>
    </source>
</evidence>
<keyword evidence="1" id="KW-0472">Membrane</keyword>
<evidence type="ECO:0000313" key="2">
    <source>
        <dbReference type="EMBL" id="RCX08176.1"/>
    </source>
</evidence>